<feature type="domain" description="KIB1-4 beta-propeller" evidence="1">
    <location>
        <begin position="40"/>
        <end position="209"/>
    </location>
</feature>
<organism evidence="2 3">
    <name type="scientific">Panicum miliaceum</name>
    <name type="common">Proso millet</name>
    <name type="synonym">Broomcorn millet</name>
    <dbReference type="NCBI Taxonomy" id="4540"/>
    <lineage>
        <taxon>Eukaryota</taxon>
        <taxon>Viridiplantae</taxon>
        <taxon>Streptophyta</taxon>
        <taxon>Embryophyta</taxon>
        <taxon>Tracheophyta</taxon>
        <taxon>Spermatophyta</taxon>
        <taxon>Magnoliopsida</taxon>
        <taxon>Liliopsida</taxon>
        <taxon>Poales</taxon>
        <taxon>Poaceae</taxon>
        <taxon>PACMAD clade</taxon>
        <taxon>Panicoideae</taxon>
        <taxon>Panicodae</taxon>
        <taxon>Paniceae</taxon>
        <taxon>Panicinae</taxon>
        <taxon>Panicum</taxon>
        <taxon>Panicum sect. Panicum</taxon>
    </lineage>
</organism>
<dbReference type="OrthoDB" id="695192at2759"/>
<comment type="caution">
    <text evidence="2">The sequence shown here is derived from an EMBL/GenBank/DDBJ whole genome shotgun (WGS) entry which is preliminary data.</text>
</comment>
<dbReference type="STRING" id="4540.A0A3L6SCT9"/>
<proteinExistence type="predicted"/>
<dbReference type="Proteomes" id="UP000275267">
    <property type="component" value="Unassembled WGS sequence"/>
</dbReference>
<sequence length="226" mass="25821">MARRRPQAEPRAAPRRHGCRVEDTAGRRLHRRRCEGPLVEKSPYKLTLPEPPIHRRYLIGSSLGWLITADERSEMHLVNPVTSEQIALPSVITIEQVTPIFDENGVICKYHFSRQMAGSVAGPPSTHSLSKLRDYLFHKAFLFYDASARSFIVVLIHNPLRMLSFARLGDEKWTWLPPHANFDDCIYKDGLLYAVTLLGEIIAFDLSGTLVTTKIIINRKEGYIWE</sequence>
<evidence type="ECO:0000313" key="2">
    <source>
        <dbReference type="EMBL" id="RLN18748.1"/>
    </source>
</evidence>
<dbReference type="PANTHER" id="PTHR44586:SF14">
    <property type="entry name" value="F-BOX DOMAIN CONTAINING PROTEIN, EXPRESSED"/>
    <property type="match status" value="1"/>
</dbReference>
<dbReference type="AlphaFoldDB" id="A0A3L6SCT9"/>
<protein>
    <recommendedName>
        <fullName evidence="1">KIB1-4 beta-propeller domain-containing protein</fullName>
    </recommendedName>
</protein>
<accession>A0A3L6SCT9</accession>
<dbReference type="Pfam" id="PF03478">
    <property type="entry name" value="Beta-prop_KIB1-4"/>
    <property type="match status" value="1"/>
</dbReference>
<evidence type="ECO:0000259" key="1">
    <source>
        <dbReference type="Pfam" id="PF03478"/>
    </source>
</evidence>
<dbReference type="PANTHER" id="PTHR44586">
    <property type="entry name" value="F-BOX DOMAIN CONTAINING PROTEIN, EXPRESSED"/>
    <property type="match status" value="1"/>
</dbReference>
<dbReference type="EMBL" id="PQIB02000005">
    <property type="protein sequence ID" value="RLN18748.1"/>
    <property type="molecule type" value="Genomic_DNA"/>
</dbReference>
<reference evidence="3" key="1">
    <citation type="journal article" date="2019" name="Nat. Commun.">
        <title>The genome of broomcorn millet.</title>
        <authorList>
            <person name="Zou C."/>
            <person name="Miki D."/>
            <person name="Li D."/>
            <person name="Tang Q."/>
            <person name="Xiao L."/>
            <person name="Rajput S."/>
            <person name="Deng P."/>
            <person name="Jia W."/>
            <person name="Huang R."/>
            <person name="Zhang M."/>
            <person name="Sun Y."/>
            <person name="Hu J."/>
            <person name="Fu X."/>
            <person name="Schnable P.S."/>
            <person name="Li F."/>
            <person name="Zhang H."/>
            <person name="Feng B."/>
            <person name="Zhu X."/>
            <person name="Liu R."/>
            <person name="Schnable J.C."/>
            <person name="Zhu J.-K."/>
            <person name="Zhang H."/>
        </authorList>
    </citation>
    <scope>NUCLEOTIDE SEQUENCE [LARGE SCALE GENOMIC DNA]</scope>
</reference>
<dbReference type="InterPro" id="IPR005174">
    <property type="entry name" value="KIB1-4_b-propeller"/>
</dbReference>
<evidence type="ECO:0000313" key="3">
    <source>
        <dbReference type="Proteomes" id="UP000275267"/>
    </source>
</evidence>
<keyword evidence="3" id="KW-1185">Reference proteome</keyword>
<gene>
    <name evidence="2" type="ORF">C2845_PM02G37710</name>
</gene>
<name>A0A3L6SCT9_PANMI</name>